<reference evidence="1 3" key="4">
    <citation type="journal article" date="2015" name="BMC Genomics">
        <title>The completed genome sequence of the pathogenic ascomycete fungus Fusarium graminearum.</title>
        <authorList>
            <person name="King R."/>
            <person name="Urban M."/>
            <person name="Hammond-Kosack M.C."/>
            <person name="Hassani-Pak K."/>
            <person name="Hammond-Kosack K.E."/>
        </authorList>
    </citation>
    <scope>NUCLEOTIDE SEQUENCE [LARGE SCALE GENOMIC DNA]</scope>
    <source>
        <strain evidence="3">ATCC MYA-4620 / CBS 123657 / FGSC 9075 / NRRL 31084 / PH-1</strain>
        <strain evidence="1">PH-1</strain>
    </source>
</reference>
<dbReference type="AlphaFoldDB" id="A0A0E0RWC6"/>
<evidence type="ECO:0000313" key="2">
    <source>
        <dbReference type="EnsemblFungi" id="CEF75551"/>
    </source>
</evidence>
<reference key="3">
    <citation type="submission" date="2014-02" db="EMBL/GenBank/DDBJ databases">
        <title>A revised Fusarium graminearum genomic reference sequence using whole shotgun re-sequencing.</title>
        <authorList>
            <person name="King R."/>
            <person name="Urban M."/>
            <person name="Hassani-Pak K."/>
            <person name="Hammond-Kosack K."/>
        </authorList>
    </citation>
    <scope>NUCLEOTIDE SEQUENCE</scope>
    <source>
        <strain>PH-1</strain>
    </source>
</reference>
<evidence type="ECO:0000313" key="3">
    <source>
        <dbReference type="Proteomes" id="UP000070720"/>
    </source>
</evidence>
<organism evidence="2">
    <name type="scientific">Gibberella zeae (strain ATCC MYA-4620 / CBS 123657 / FGSC 9075 / NRRL 31084 / PH-1)</name>
    <name type="common">Wheat head blight fungus</name>
    <name type="synonym">Fusarium graminearum</name>
    <dbReference type="NCBI Taxonomy" id="229533"/>
    <lineage>
        <taxon>Eukaryota</taxon>
        <taxon>Fungi</taxon>
        <taxon>Dikarya</taxon>
        <taxon>Ascomycota</taxon>
        <taxon>Pezizomycotina</taxon>
        <taxon>Sordariomycetes</taxon>
        <taxon>Hypocreomycetidae</taxon>
        <taxon>Hypocreales</taxon>
        <taxon>Nectriaceae</taxon>
        <taxon>Fusarium</taxon>
    </lineage>
</organism>
<dbReference type="EnsemblFungi" id="CEF75551">
    <property type="protein sequence ID" value="CEF75551"/>
    <property type="gene ID" value="FGRRES_15583"/>
</dbReference>
<dbReference type="EMBL" id="HG970332">
    <property type="protein sequence ID" value="CEF75551.1"/>
    <property type="molecule type" value="Genomic_DNA"/>
</dbReference>
<dbReference type="Proteomes" id="UP000070720">
    <property type="component" value="Chromosome 1"/>
</dbReference>
<accession>A0A0E0RWC6</accession>
<dbReference type="InParanoid" id="A0A0E0RWC6"/>
<reference evidence="2 3" key="2">
    <citation type="journal article" date="2010" name="Nature">
        <title>Comparative genomics reveals mobile pathogenicity chromosomes in Fusarium.</title>
        <authorList>
            <person name="Ma L.J."/>
            <person name="van der Does H.C."/>
            <person name="Borkovich K.A."/>
            <person name="Coleman J.J."/>
            <person name="Daboussi M.J."/>
            <person name="Di Pietro A."/>
            <person name="Dufresne M."/>
            <person name="Freitag M."/>
            <person name="Grabherr M."/>
            <person name="Henrissat B."/>
            <person name="Houterman P.M."/>
            <person name="Kang S."/>
            <person name="Shim W.B."/>
            <person name="Woloshuk C."/>
            <person name="Xie X."/>
            <person name="Xu J.R."/>
            <person name="Antoniw J."/>
            <person name="Baker S.E."/>
            <person name="Bluhm B.H."/>
            <person name="Breakspear A."/>
            <person name="Brown D.W."/>
            <person name="Butchko R.A."/>
            <person name="Chapman S."/>
            <person name="Coulson R."/>
            <person name="Coutinho P.M."/>
            <person name="Danchin E.G."/>
            <person name="Diener A."/>
            <person name="Gale L.R."/>
            <person name="Gardiner D.M."/>
            <person name="Goff S."/>
            <person name="Hammond-Kosack K.E."/>
            <person name="Hilburn K."/>
            <person name="Hua-Van A."/>
            <person name="Jonkers W."/>
            <person name="Kazan K."/>
            <person name="Kodira C.D."/>
            <person name="Koehrsen M."/>
            <person name="Kumar L."/>
            <person name="Lee Y.H."/>
            <person name="Li L."/>
            <person name="Manners J.M."/>
            <person name="Miranda-Saavedra D."/>
            <person name="Mukherjee M."/>
            <person name="Park G."/>
            <person name="Park J."/>
            <person name="Park S.Y."/>
            <person name="Proctor R.H."/>
            <person name="Regev A."/>
            <person name="Ruiz-Roldan M.C."/>
            <person name="Sain D."/>
            <person name="Sakthikumar S."/>
            <person name="Sykes S."/>
            <person name="Schwartz D.C."/>
            <person name="Turgeon B.G."/>
            <person name="Wapinski I."/>
            <person name="Yoder O."/>
            <person name="Young S."/>
            <person name="Zeng Q."/>
            <person name="Zhou S."/>
            <person name="Galagan J."/>
            <person name="Cuomo C.A."/>
            <person name="Kistler H.C."/>
            <person name="Rep M."/>
        </authorList>
    </citation>
    <scope>GENOME REANNOTATION</scope>
    <source>
        <strain evidence="3">ATCC MYA-4620 / CBS 123657 / FGSC 9075 / NRRL 31084 / PH-1</strain>
        <strain evidence="2">PH-1 / ATCC MYA-4620 / FGSC 9075 / NRRL 31084</strain>
    </source>
</reference>
<reference evidence="2 3" key="1">
    <citation type="journal article" date="2007" name="Science">
        <title>The Fusarium graminearum genome reveals a link between localized polymorphism and pathogen specialization.</title>
        <authorList>
            <person name="Cuomo C.A."/>
            <person name="Gueldener U."/>
            <person name="Xu J.-R."/>
            <person name="Trail F."/>
            <person name="Turgeon B.G."/>
            <person name="Di Pietro A."/>
            <person name="Walton J.D."/>
            <person name="Ma L.-J."/>
            <person name="Baker S.E."/>
            <person name="Rep M."/>
            <person name="Adam G."/>
            <person name="Antoniw J."/>
            <person name="Baldwin T."/>
            <person name="Calvo S.E."/>
            <person name="Chang Y.-L."/>
            <person name="DeCaprio D."/>
            <person name="Gale L.R."/>
            <person name="Gnerre S."/>
            <person name="Goswami R.S."/>
            <person name="Hammond-Kosack K."/>
            <person name="Harris L.J."/>
            <person name="Hilburn K."/>
            <person name="Kennell J.C."/>
            <person name="Kroken S."/>
            <person name="Magnuson J.K."/>
            <person name="Mannhaupt G."/>
            <person name="Mauceli E.W."/>
            <person name="Mewes H.-W."/>
            <person name="Mitterbauer R."/>
            <person name="Muehlbauer G."/>
            <person name="Muensterkoetter M."/>
            <person name="Nelson D."/>
            <person name="O'Donnell K."/>
            <person name="Ouellet T."/>
            <person name="Qi W."/>
            <person name="Quesneville H."/>
            <person name="Roncero M.I.G."/>
            <person name="Seong K.-Y."/>
            <person name="Tetko I.V."/>
            <person name="Urban M."/>
            <person name="Waalwijk C."/>
            <person name="Ward T.J."/>
            <person name="Yao J."/>
            <person name="Birren B.W."/>
            <person name="Kistler H.C."/>
        </authorList>
    </citation>
    <scope>NUCLEOTIDE SEQUENCE [LARGE SCALE GENOMIC DNA]</scope>
    <source>
        <strain evidence="3">ATCC MYA-4620 / CBS 123657 / FGSC 9075 / NRRL 31084 / PH-1</strain>
        <strain evidence="2">PH-1 / ATCC MYA-4620 / FGSC 9075 / NRRL 31084</strain>
    </source>
</reference>
<protein>
    <submittedName>
        <fullName evidence="1">Chromosome 1, complete genome</fullName>
    </submittedName>
</protein>
<sequence>MPLRRYIRTFSLAHVRQASNGPWATETIRAHGRLSVITSVRNPLEPCSAASAKDIAESILDPYAVAEYVFGPGLGRAIPADTLK</sequence>
<evidence type="ECO:0000313" key="1">
    <source>
        <dbReference type="EMBL" id="CEF75551.1"/>
    </source>
</evidence>
<keyword evidence="3" id="KW-1185">Reference proteome</keyword>
<reference evidence="2" key="5">
    <citation type="submission" date="2017-01" db="UniProtKB">
        <authorList>
            <consortium name="EnsemblFungi"/>
        </authorList>
    </citation>
    <scope>IDENTIFICATION</scope>
    <source>
        <strain evidence="2">PH-1 / ATCC MYA-4620 / FGSC 9075 / NRRL 31084</strain>
    </source>
</reference>
<proteinExistence type="predicted"/>
<dbReference type="VEuPathDB" id="FungiDB:FGRAMPH1_01G07493"/>
<name>A0A0E0RWC6_GIBZE</name>
<gene>
    <name evidence="1" type="ORF">FGRAMPH1_01T07493</name>
</gene>